<sequence length="68" mass="7914">MNLMDYIHAIELATGKQAIKEFLPMQDGDVLATHADTERLQQDLGYVARIDVKEGIARFVEWYLNFYH</sequence>
<evidence type="ECO:0000313" key="1">
    <source>
        <dbReference type="EMBL" id="AHE67443.1"/>
    </source>
</evidence>
<accession>W0BA83</accession>
<dbReference type="AlphaFoldDB" id="W0BA83"/>
<name>W0BA83_9GAMM</name>
<dbReference type="RefSeq" id="WP_274544684.1">
    <property type="nucleotide sequence ID" value="NZ_CP004006.1"/>
</dbReference>
<dbReference type="KEGG" id="lok:Loa_01896"/>
<dbReference type="Proteomes" id="UP000018838">
    <property type="component" value="Chromosome"/>
</dbReference>
<evidence type="ECO:0000313" key="2">
    <source>
        <dbReference type="Proteomes" id="UP000018838"/>
    </source>
</evidence>
<dbReference type="Gene3D" id="3.90.25.10">
    <property type="entry name" value="UDP-galactose 4-epimerase, domain 1"/>
    <property type="match status" value="1"/>
</dbReference>
<reference evidence="1 2" key="1">
    <citation type="journal article" date="2013" name="Int. J. Med. Microbiol.">
        <title>Legionella oakridgensis ATCC 33761 genome sequence and phenotypic characterization reveals its replication capacity in amoebae.</title>
        <authorList>
            <person name="Brzuszkiewicz E."/>
            <person name="Schulz T."/>
            <person name="Rydzewski K."/>
            <person name="Daniel R."/>
            <person name="Gillmaier N."/>
            <person name="Dittmann C."/>
            <person name="Holland G."/>
            <person name="Schunder E."/>
            <person name="Lautner M."/>
            <person name="Eisenreich W."/>
            <person name="Luck C."/>
            <person name="Heuner K."/>
        </authorList>
    </citation>
    <scope>NUCLEOTIDE SEQUENCE [LARGE SCALE GENOMIC DNA]</scope>
    <source>
        <strain>OR-10</strain>
        <strain evidence="2">ATCC 33761</strain>
    </source>
</reference>
<dbReference type="eggNOG" id="COG0451">
    <property type="taxonomic scope" value="Bacteria"/>
</dbReference>
<dbReference type="HOGENOM" id="CLU_194128_0_0_6"/>
<dbReference type="InterPro" id="IPR036291">
    <property type="entry name" value="NAD(P)-bd_dom_sf"/>
</dbReference>
<dbReference type="PATRIC" id="fig|1268635.3.peg.1933"/>
<dbReference type="STRING" id="1268635.Loa_01896"/>
<gene>
    <name evidence="1" type="ORF">Loa_01896</name>
</gene>
<organism evidence="1 2">
    <name type="scientific">Legionella oakridgensis ATCC 33761 = DSM 21215</name>
    <dbReference type="NCBI Taxonomy" id="1268635"/>
    <lineage>
        <taxon>Bacteria</taxon>
        <taxon>Pseudomonadati</taxon>
        <taxon>Pseudomonadota</taxon>
        <taxon>Gammaproteobacteria</taxon>
        <taxon>Legionellales</taxon>
        <taxon>Legionellaceae</taxon>
        <taxon>Legionella</taxon>
    </lineage>
</organism>
<dbReference type="SUPFAM" id="SSF51735">
    <property type="entry name" value="NAD(P)-binding Rossmann-fold domains"/>
    <property type="match status" value="1"/>
</dbReference>
<proteinExistence type="predicted"/>
<protein>
    <submittedName>
        <fullName evidence="1">Uncharacterized protein</fullName>
    </submittedName>
</protein>
<keyword evidence="2" id="KW-1185">Reference proteome</keyword>
<dbReference type="EMBL" id="CP004006">
    <property type="protein sequence ID" value="AHE67443.1"/>
    <property type="molecule type" value="Genomic_DNA"/>
</dbReference>